<dbReference type="EMBL" id="SNYJ01000002">
    <property type="protein sequence ID" value="TDQ42151.1"/>
    <property type="molecule type" value="Genomic_DNA"/>
</dbReference>
<reference evidence="1 2" key="1">
    <citation type="submission" date="2019-03" db="EMBL/GenBank/DDBJ databases">
        <title>Genomic Encyclopedia of Type Strains, Phase IV (KMG-IV): sequencing the most valuable type-strain genomes for metagenomic binning, comparative biology and taxonomic classification.</title>
        <authorList>
            <person name="Goeker M."/>
        </authorList>
    </citation>
    <scope>NUCLEOTIDE SEQUENCE [LARGE SCALE GENOMIC DNA]</scope>
    <source>
        <strain evidence="1 2">DSM 28697</strain>
    </source>
</reference>
<evidence type="ECO:0000313" key="2">
    <source>
        <dbReference type="Proteomes" id="UP000295632"/>
    </source>
</evidence>
<gene>
    <name evidence="1" type="ORF">EV213_102181</name>
</gene>
<name>A0A4R6U750_9BACI</name>
<keyword evidence="1" id="KW-0167">Capsid protein</keyword>
<evidence type="ECO:0000313" key="1">
    <source>
        <dbReference type="EMBL" id="TDQ42151.1"/>
    </source>
</evidence>
<dbReference type="Pfam" id="PF10612">
    <property type="entry name" value="Spore-coat_CotZ"/>
    <property type="match status" value="1"/>
</dbReference>
<proteinExistence type="predicted"/>
<keyword evidence="2" id="KW-1185">Reference proteome</keyword>
<dbReference type="Proteomes" id="UP000295632">
    <property type="component" value="Unassembled WGS sequence"/>
</dbReference>
<protein>
    <submittedName>
        <fullName evidence="1">Spore coat protein Y</fullName>
    </submittedName>
</protein>
<accession>A0A4R6U750</accession>
<sequence>MSIPLSEVYTTMGCGKKMESPSHKQCVVDAVRSIHDMQEAVEDNCSSSCFCNLLSPKATLGDTVPFILLGKGDFNALKSFGNIGGLVGPDRCFSTIFFRVEKVKGHCATLSLLRPLKKNGEQIDDLHSPCDRHLCALEKTDVCIEVDLECFCAIQCLSPQLVIG</sequence>
<keyword evidence="1" id="KW-0946">Virion</keyword>
<comment type="caution">
    <text evidence="1">The sequence shown here is derived from an EMBL/GenBank/DDBJ whole genome shotgun (WGS) entry which is preliminary data.</text>
</comment>
<dbReference type="InterPro" id="IPR019593">
    <property type="entry name" value="Spore_coat_protein_Z/Y"/>
</dbReference>
<organism evidence="1 2">
    <name type="scientific">Aureibacillus halotolerans</name>
    <dbReference type="NCBI Taxonomy" id="1508390"/>
    <lineage>
        <taxon>Bacteria</taxon>
        <taxon>Bacillati</taxon>
        <taxon>Bacillota</taxon>
        <taxon>Bacilli</taxon>
        <taxon>Bacillales</taxon>
        <taxon>Bacillaceae</taxon>
        <taxon>Aureibacillus</taxon>
    </lineage>
</organism>
<dbReference type="AlphaFoldDB" id="A0A4R6U750"/>